<gene>
    <name evidence="4" type="ORF">C1SCF055_LOCUS181</name>
</gene>
<keyword evidence="1 3" id="KW-0853">WD repeat</keyword>
<dbReference type="InterPro" id="IPR047750">
    <property type="entry name" value="YdjY-like"/>
</dbReference>
<protein>
    <submittedName>
        <fullName evidence="6">Uncharacterized WD repeat-containing protein alr2800</fullName>
    </submittedName>
</protein>
<proteinExistence type="predicted"/>
<evidence type="ECO:0000313" key="7">
    <source>
        <dbReference type="Proteomes" id="UP001152797"/>
    </source>
</evidence>
<evidence type="ECO:0000256" key="2">
    <source>
        <dbReference type="ARBA" id="ARBA00022737"/>
    </source>
</evidence>
<dbReference type="CDD" id="cd00200">
    <property type="entry name" value="WD40"/>
    <property type="match status" value="1"/>
</dbReference>
<dbReference type="PANTHER" id="PTHR19879">
    <property type="entry name" value="TRANSCRIPTION INITIATION FACTOR TFIID"/>
    <property type="match status" value="1"/>
</dbReference>
<organism evidence="4">
    <name type="scientific">Cladocopium goreaui</name>
    <dbReference type="NCBI Taxonomy" id="2562237"/>
    <lineage>
        <taxon>Eukaryota</taxon>
        <taxon>Sar</taxon>
        <taxon>Alveolata</taxon>
        <taxon>Dinophyceae</taxon>
        <taxon>Suessiales</taxon>
        <taxon>Symbiodiniaceae</taxon>
        <taxon>Cladocopium</taxon>
    </lineage>
</organism>
<evidence type="ECO:0000256" key="1">
    <source>
        <dbReference type="ARBA" id="ARBA00022574"/>
    </source>
</evidence>
<evidence type="ECO:0000313" key="6">
    <source>
        <dbReference type="EMBL" id="CAL4758903.1"/>
    </source>
</evidence>
<reference evidence="4" key="1">
    <citation type="submission" date="2022-10" db="EMBL/GenBank/DDBJ databases">
        <authorList>
            <person name="Chen Y."/>
            <person name="Dougan E. K."/>
            <person name="Chan C."/>
            <person name="Rhodes N."/>
            <person name="Thang M."/>
        </authorList>
    </citation>
    <scope>NUCLEOTIDE SEQUENCE</scope>
</reference>
<dbReference type="InterPro" id="IPR019775">
    <property type="entry name" value="WD40_repeat_CS"/>
</dbReference>
<name>A0A9P1BHK5_9DINO</name>
<accession>A0A9P1BHK5</accession>
<dbReference type="PANTHER" id="PTHR19879:SF9">
    <property type="entry name" value="TRANSCRIPTION INITIATION FACTOR TFIID SUBUNIT 5"/>
    <property type="match status" value="1"/>
</dbReference>
<dbReference type="PROSITE" id="PS50082">
    <property type="entry name" value="WD_REPEATS_2"/>
    <property type="match status" value="5"/>
</dbReference>
<dbReference type="OrthoDB" id="10266330at2759"/>
<evidence type="ECO:0000256" key="3">
    <source>
        <dbReference type="PROSITE-ProRule" id="PRU00221"/>
    </source>
</evidence>
<dbReference type="PROSITE" id="PS00678">
    <property type="entry name" value="WD_REPEATS_1"/>
    <property type="match status" value="3"/>
</dbReference>
<reference evidence="5" key="2">
    <citation type="submission" date="2024-04" db="EMBL/GenBank/DDBJ databases">
        <authorList>
            <person name="Chen Y."/>
            <person name="Shah S."/>
            <person name="Dougan E. K."/>
            <person name="Thang M."/>
            <person name="Chan C."/>
        </authorList>
    </citation>
    <scope>NUCLEOTIDE SEQUENCE [LARGE SCALE GENOMIC DNA]</scope>
</reference>
<feature type="repeat" description="WD" evidence="3">
    <location>
        <begin position="251"/>
        <end position="292"/>
    </location>
</feature>
<feature type="repeat" description="WD" evidence="3">
    <location>
        <begin position="422"/>
        <end position="463"/>
    </location>
</feature>
<dbReference type="EMBL" id="CAMXCT030000001">
    <property type="protein sequence ID" value="CAL4758903.1"/>
    <property type="molecule type" value="Genomic_DNA"/>
</dbReference>
<dbReference type="PRINTS" id="PR00320">
    <property type="entry name" value="GPROTEINBRPT"/>
</dbReference>
<sequence>MAWGDDAPAAKLPEPGTVVVDSDNREVILSAKIQHPVDKPCIDEYGQRVQAFAGCATAAGGDAKMAPYFVFLVDVETEEVFDGLMKLGCRPRVHYSIQEGRQRSGLNADTTPDDYLQGDPVVLSVFWQDEDGNWVEKAYEHFATELTTAGDKQIEKPWTPHFEFHGSGAIHKSGTGCIACPCDCPGGIIADNRYPIYDPKPTVRFDMSNAPPEGSSPLKTTLHDFLTAAFCSLSTIAYTASPVCAEPVEVLEAHDEYVYMIVFSEDDRRMVTSSGDDTAIVWDIQSRKPLLRLLHEAAVYAAVITPDGKTIATASSDGLVTLWNATEGTKFKQVQKHRDAVYCVAISPDGKLLATGGGSTDGGDTTCRLWKMPELELVAEFPGHKRQVYGLAFSPDGKLLATTSSDKTVRLWDLATGSYQELLGHTSDVYRCDFSSDGKLLATASEDKSIRVWSVETGETLHTLFGNKRDPFYATVFSPDGCLLAGVASDRRLRVWNITDWQLRSDDRYSDAALYTVEFTHDHHHVAVAGEDGKVYLIDTPGSE</sequence>
<dbReference type="InterPro" id="IPR001680">
    <property type="entry name" value="WD40_rpt"/>
</dbReference>
<dbReference type="EMBL" id="CAMXCT020000001">
    <property type="protein sequence ID" value="CAL1124966.1"/>
    <property type="molecule type" value="Genomic_DNA"/>
</dbReference>
<dbReference type="Gene3D" id="2.130.10.10">
    <property type="entry name" value="YVTN repeat-like/Quinoprotein amine dehydrogenase"/>
    <property type="match status" value="2"/>
</dbReference>
<dbReference type="SUPFAM" id="SSF50978">
    <property type="entry name" value="WD40 repeat-like"/>
    <property type="match status" value="1"/>
</dbReference>
<evidence type="ECO:0000313" key="5">
    <source>
        <dbReference type="EMBL" id="CAL1124966.1"/>
    </source>
</evidence>
<feature type="repeat" description="WD" evidence="3">
    <location>
        <begin position="465"/>
        <end position="498"/>
    </location>
</feature>
<comment type="caution">
    <text evidence="4">The sequence shown here is derived from an EMBL/GenBank/DDBJ whole genome shotgun (WGS) entry which is preliminary data.</text>
</comment>
<dbReference type="InterPro" id="IPR015943">
    <property type="entry name" value="WD40/YVTN_repeat-like_dom_sf"/>
</dbReference>
<dbReference type="SMART" id="SM00320">
    <property type="entry name" value="WD40"/>
    <property type="match status" value="7"/>
</dbReference>
<keyword evidence="2" id="KW-0677">Repeat</keyword>
<dbReference type="AlphaFoldDB" id="A0A9P1BHK5"/>
<feature type="repeat" description="WD" evidence="3">
    <location>
        <begin position="292"/>
        <end position="333"/>
    </location>
</feature>
<dbReference type="PROSITE" id="PS50294">
    <property type="entry name" value="WD_REPEATS_REGION"/>
    <property type="match status" value="4"/>
</dbReference>
<dbReference type="Proteomes" id="UP001152797">
    <property type="component" value="Unassembled WGS sequence"/>
</dbReference>
<evidence type="ECO:0000313" key="4">
    <source>
        <dbReference type="EMBL" id="CAI3971591.1"/>
    </source>
</evidence>
<feature type="repeat" description="WD" evidence="3">
    <location>
        <begin position="381"/>
        <end position="422"/>
    </location>
</feature>
<dbReference type="EMBL" id="CAMXCT010000001">
    <property type="protein sequence ID" value="CAI3971591.1"/>
    <property type="molecule type" value="Genomic_DNA"/>
</dbReference>
<dbReference type="Pfam" id="PF00400">
    <property type="entry name" value="WD40"/>
    <property type="match status" value="6"/>
</dbReference>
<keyword evidence="7" id="KW-1185">Reference proteome</keyword>
<dbReference type="InterPro" id="IPR036322">
    <property type="entry name" value="WD40_repeat_dom_sf"/>
</dbReference>
<dbReference type="NCBIfam" id="NF040466">
    <property type="entry name" value="ydjY_domain"/>
    <property type="match status" value="1"/>
</dbReference>
<dbReference type="InterPro" id="IPR020472">
    <property type="entry name" value="WD40_PAC1"/>
</dbReference>